<evidence type="ECO:0000313" key="2">
    <source>
        <dbReference type="Proteomes" id="UP001239111"/>
    </source>
</evidence>
<organism evidence="1 2">
    <name type="scientific">Eretmocerus hayati</name>
    <dbReference type="NCBI Taxonomy" id="131215"/>
    <lineage>
        <taxon>Eukaryota</taxon>
        <taxon>Metazoa</taxon>
        <taxon>Ecdysozoa</taxon>
        <taxon>Arthropoda</taxon>
        <taxon>Hexapoda</taxon>
        <taxon>Insecta</taxon>
        <taxon>Pterygota</taxon>
        <taxon>Neoptera</taxon>
        <taxon>Endopterygota</taxon>
        <taxon>Hymenoptera</taxon>
        <taxon>Apocrita</taxon>
        <taxon>Proctotrupomorpha</taxon>
        <taxon>Chalcidoidea</taxon>
        <taxon>Aphelinidae</taxon>
        <taxon>Aphelininae</taxon>
        <taxon>Eretmocerus</taxon>
    </lineage>
</organism>
<name>A0ACC2NE46_9HYME</name>
<dbReference type="Proteomes" id="UP001239111">
    <property type="component" value="Chromosome 3"/>
</dbReference>
<sequence>MPFLTKFMPKVDSDPQANLSANQKEDYNDLLAIIRSDNKVQMANDLKKASDACSHGAKIGTKVQSKLNLIRKHRISPDAKYGEDSKPDVHGKTIEMLKDIKYTAERMRDLAISQFCNNLTNNYFKFPQVQLARLNDEVIEKFPTTSREDDFETFAKQVTSKSHRAVVLHLLTTYDPFLENLDAQENTSPNRLSAFTSRSISSELNDSSIIDILHDETMKKEKSIKIFSKPLPNVTRPGSNRIAVHHSCTAYNNRANLPENKRGHIND</sequence>
<proteinExistence type="predicted"/>
<keyword evidence="2" id="KW-1185">Reference proteome</keyword>
<gene>
    <name evidence="1" type="ORF">QAD02_000699</name>
</gene>
<protein>
    <submittedName>
        <fullName evidence="1">Uncharacterized protein</fullName>
    </submittedName>
</protein>
<reference evidence="1" key="1">
    <citation type="submission" date="2023-04" db="EMBL/GenBank/DDBJ databases">
        <title>A chromosome-level genome assembly of the parasitoid wasp Eretmocerus hayati.</title>
        <authorList>
            <person name="Zhong Y."/>
            <person name="Liu S."/>
            <person name="Liu Y."/>
        </authorList>
    </citation>
    <scope>NUCLEOTIDE SEQUENCE</scope>
    <source>
        <strain evidence="1">ZJU_SS_LIU_2023</strain>
    </source>
</reference>
<evidence type="ECO:0000313" key="1">
    <source>
        <dbReference type="EMBL" id="KAJ8669440.1"/>
    </source>
</evidence>
<accession>A0ACC2NE46</accession>
<comment type="caution">
    <text evidence="1">The sequence shown here is derived from an EMBL/GenBank/DDBJ whole genome shotgun (WGS) entry which is preliminary data.</text>
</comment>
<dbReference type="EMBL" id="CM056743">
    <property type="protein sequence ID" value="KAJ8669440.1"/>
    <property type="molecule type" value="Genomic_DNA"/>
</dbReference>